<protein>
    <recommendedName>
        <fullName evidence="8">Zonadhesin</fullName>
    </recommendedName>
</protein>
<feature type="domain" description="VWFD" evidence="5">
    <location>
        <begin position="30"/>
        <end position="211"/>
    </location>
</feature>
<dbReference type="Pfam" id="PF00629">
    <property type="entry name" value="MAM"/>
    <property type="match status" value="2"/>
</dbReference>
<feature type="region of interest" description="Disordered" evidence="3">
    <location>
        <begin position="1030"/>
        <end position="1164"/>
    </location>
</feature>
<dbReference type="InterPro" id="IPR002919">
    <property type="entry name" value="TIL_dom"/>
</dbReference>
<dbReference type="Gene3D" id="2.60.120.200">
    <property type="match status" value="2"/>
</dbReference>
<dbReference type="PROSITE" id="PS50060">
    <property type="entry name" value="MAM_2"/>
    <property type="match status" value="2"/>
</dbReference>
<dbReference type="GO" id="GO:0016020">
    <property type="term" value="C:membrane"/>
    <property type="evidence" value="ECO:0007669"/>
    <property type="project" value="InterPro"/>
</dbReference>
<feature type="domain" description="VWFD" evidence="5">
    <location>
        <begin position="1281"/>
        <end position="1483"/>
    </location>
</feature>
<feature type="compositionally biased region" description="Basic and acidic residues" evidence="3">
    <location>
        <begin position="1328"/>
        <end position="1338"/>
    </location>
</feature>
<dbReference type="InterPro" id="IPR025615">
    <property type="entry name" value="TILa_dom"/>
</dbReference>
<keyword evidence="1" id="KW-1015">Disulfide bond</keyword>
<feature type="domain" description="VWFD" evidence="5">
    <location>
        <begin position="416"/>
        <end position="589"/>
    </location>
</feature>
<dbReference type="SMART" id="SM00832">
    <property type="entry name" value="C8"/>
    <property type="match status" value="2"/>
</dbReference>
<dbReference type="Proteomes" id="UP000694546">
    <property type="component" value="Chromosome 8"/>
</dbReference>
<feature type="compositionally biased region" description="Low complexity" evidence="3">
    <location>
        <begin position="1142"/>
        <end position="1162"/>
    </location>
</feature>
<dbReference type="GeneTree" id="ENSGT00940000156850"/>
<dbReference type="Ensembl" id="ENSGMOT00000006705.2">
    <property type="protein sequence ID" value="ENSGMOP00000006514.2"/>
    <property type="gene ID" value="ENSGMOG00000006120.2"/>
</dbReference>
<evidence type="ECO:0000256" key="3">
    <source>
        <dbReference type="SAM" id="MobiDB-lite"/>
    </source>
</evidence>
<dbReference type="SUPFAM" id="SSF57567">
    <property type="entry name" value="Serine protease inhibitors"/>
    <property type="match status" value="2"/>
</dbReference>
<dbReference type="InterPro" id="IPR000998">
    <property type="entry name" value="MAM_dom"/>
</dbReference>
<evidence type="ECO:0000256" key="2">
    <source>
        <dbReference type="ARBA" id="ARBA00023180"/>
    </source>
</evidence>
<evidence type="ECO:0008006" key="8">
    <source>
        <dbReference type="Google" id="ProtNLM"/>
    </source>
</evidence>
<dbReference type="SUPFAM" id="SSF49899">
    <property type="entry name" value="Concanavalin A-like lectins/glucanases"/>
    <property type="match status" value="2"/>
</dbReference>
<evidence type="ECO:0000313" key="6">
    <source>
        <dbReference type="Ensembl" id="ENSGMOP00000006514.2"/>
    </source>
</evidence>
<evidence type="ECO:0000259" key="4">
    <source>
        <dbReference type="PROSITE" id="PS50060"/>
    </source>
</evidence>
<dbReference type="PRINTS" id="PR00020">
    <property type="entry name" value="MAMDOMAIN"/>
</dbReference>
<accession>A0A8C4Z5E9</accession>
<dbReference type="SMART" id="SM00137">
    <property type="entry name" value="MAM"/>
    <property type="match status" value="2"/>
</dbReference>
<dbReference type="PROSITE" id="PS51233">
    <property type="entry name" value="VWFD"/>
    <property type="match status" value="3"/>
</dbReference>
<dbReference type="Pfam" id="PF01826">
    <property type="entry name" value="TIL"/>
    <property type="match status" value="2"/>
</dbReference>
<reference evidence="6" key="1">
    <citation type="submission" date="2025-08" db="UniProtKB">
        <authorList>
            <consortium name="Ensembl"/>
        </authorList>
    </citation>
    <scope>IDENTIFICATION</scope>
</reference>
<dbReference type="OMA" id="LMSSVCH"/>
<dbReference type="CDD" id="cd19941">
    <property type="entry name" value="TIL"/>
    <property type="match status" value="2"/>
</dbReference>
<sequence>VLGDTFLSLWPPQSDRPSERSAKGVMVGRGICTIHTDPQCSTFDGALFRFMAPCTYILAKTCVPIRGLPVFSVEVVNTQDAINASEATVERINVEVNNVRLSLLKRETKRVMVNGVWRSLPLTILGATVKIRNNPAVVTVETDDRVLISYDNAGAVHLKLPSAYAGKVCGMCGNFNSLGEDDNRRPDGSAARDATDLALSWQTGAHAGPCDAVLVPHVCDPLEELSYGSRQFCGELLSTTGPFSRCLPVLGVESYYRSCVAGMCVSHGDLDAMCHTMQSYAKICYDAGVAVPAWRNGTTCTLECGANSHYEACADRCLDGCSSMDLAGTCGPCEERCVCDKGYKLSGGVCVLAENCGCWNDGRHYEKGAVFVHGGCTQRCQCLGNGQTLCSAWGCSGSQVCKDKDGVKGCFTPETVTCSMYGDPHYITYDGKAYDFQGGCNYTLATTCGEKTPVRFTVTGRNANPTDQNLTRSKLETVVLQIQELHLTLQQNRKVYVRLPYTVDGSYGLLKVTRQRQFVVVETGVGLRVMIDGQNRLFLQVDERYKGQLCGMCGTYSDWQGDDFVRPDWSNATGAFDFGNSWRKDRSCIALPDDPKVCDEQGDEQAVSDCSAILDDSFSACHKPVHPLKYVSSCVYDHCATSGDLHTLCDSLESYRAACQVAGVELPAWQNNTACGRCPTGTPLTPAPTPDQTLCALNCNFDSHVCGWQQLIQDSFDWTRQSGPTPSFSTGPNEDHTGEGYYMYIEGDGMTHGNSARLLSAQCNYRGPLCLQFWYHMHGSASAMALNIYHLHAVQAEKVWSMVNDQGSEWHQAFVDIKEKGTFQIIIEAIRGSTALSDVAIDDISIQFGSCSSEDVRYHGPPCVPAPGQTGRVCKMNCDFEQDLCEWNQMVTDVFDWTRHNGSSPTIRTGPSSDHMAGGHYLYIEANSATYGDTARLLSSECSHTGPQCLRFWYHMYGSADTMGLHVYLLQDRLANSVWGKRNDQGDVWKEAMVDLTTDGPFRIIFEGRRGSNDQSDAAIDDVSLRPGHCAGKLFKKPQPQTTEEVPHPTTEGVPRPTTARPQPQTTGVPHPTTARPQPQTTEGVPHPTTARPQPPTTEGVPHPTTARPQPPTTEGVPHPTTEGVPHPTTARPQPPTTEGVPRPTTARPQPQTTTTLPLTPTNQHTPCMSPCQPTCTRPQGPPGCRRTSPCKQGCVCDAGYVLKWNAACVPIRQCGCVDRDGSVHNFNDKWYTAHCRQKCECKKDDRVGEVDCDDEDECDGDGVCLPNTSGQYKCLSTDFKECTIKGDPEYRTFDDRKHKFRGDHSYVLAQTTSQSRTLPGFYVEGINTHDEGDGDHSEDSDERSSEDDEDDEDYDDDSEENNRRHRLREMKIRVYNHTVEFKRNGVLVVDGWVSHPPISPSGGLSIRKHSSRLYLNTDFGLSVTFDGHSQAEIILPHIYRRKVAGLCGNFDGKKKNDFMKPDGRPNILKLKGLCKAFLSLAN</sequence>
<feature type="compositionally biased region" description="Acidic residues" evidence="3">
    <location>
        <begin position="1339"/>
        <end position="1360"/>
    </location>
</feature>
<feature type="domain" description="MAM" evidence="4">
    <location>
        <begin position="697"/>
        <end position="853"/>
    </location>
</feature>
<dbReference type="Pfam" id="PF12714">
    <property type="entry name" value="TILa"/>
    <property type="match status" value="1"/>
</dbReference>
<keyword evidence="2" id="KW-0325">Glycoprotein</keyword>
<dbReference type="InterPro" id="IPR013320">
    <property type="entry name" value="ConA-like_dom_sf"/>
</dbReference>
<evidence type="ECO:0000313" key="7">
    <source>
        <dbReference type="Proteomes" id="UP000694546"/>
    </source>
</evidence>
<feature type="compositionally biased region" description="Low complexity" evidence="3">
    <location>
        <begin position="1055"/>
        <end position="1067"/>
    </location>
</feature>
<feature type="region of interest" description="Disordered" evidence="3">
    <location>
        <begin position="1325"/>
        <end position="1363"/>
    </location>
</feature>
<dbReference type="Pfam" id="PF00094">
    <property type="entry name" value="VWD"/>
    <property type="match status" value="4"/>
</dbReference>
<dbReference type="Pfam" id="PF08742">
    <property type="entry name" value="C8"/>
    <property type="match status" value="2"/>
</dbReference>
<evidence type="ECO:0000256" key="1">
    <source>
        <dbReference type="ARBA" id="ARBA00023157"/>
    </source>
</evidence>
<organism evidence="6 7">
    <name type="scientific">Gadus morhua</name>
    <name type="common">Atlantic cod</name>
    <dbReference type="NCBI Taxonomy" id="8049"/>
    <lineage>
        <taxon>Eukaryota</taxon>
        <taxon>Metazoa</taxon>
        <taxon>Chordata</taxon>
        <taxon>Craniata</taxon>
        <taxon>Vertebrata</taxon>
        <taxon>Euteleostomi</taxon>
        <taxon>Actinopterygii</taxon>
        <taxon>Neopterygii</taxon>
        <taxon>Teleostei</taxon>
        <taxon>Neoteleostei</taxon>
        <taxon>Acanthomorphata</taxon>
        <taxon>Zeiogadaria</taxon>
        <taxon>Gadariae</taxon>
        <taxon>Gadiformes</taxon>
        <taxon>Gadoidei</taxon>
        <taxon>Gadidae</taxon>
        <taxon>Gadus</taxon>
    </lineage>
</organism>
<dbReference type="PRINTS" id="PR01217">
    <property type="entry name" value="PRICHEXTENSN"/>
</dbReference>
<name>A0A8C4Z5E9_GADMO</name>
<dbReference type="InterPro" id="IPR036084">
    <property type="entry name" value="Ser_inhib-like_sf"/>
</dbReference>
<dbReference type="InterPro" id="IPR014853">
    <property type="entry name" value="VWF/SSPO/ZAN-like_Cys-rich_dom"/>
</dbReference>
<dbReference type="InterPro" id="IPR050780">
    <property type="entry name" value="Mucin_vWF_Thrombospondin_sf"/>
</dbReference>
<dbReference type="CDD" id="cd06263">
    <property type="entry name" value="MAM"/>
    <property type="match status" value="2"/>
</dbReference>
<dbReference type="PANTHER" id="PTHR11339:SF374">
    <property type="entry name" value="ZONADHESIN"/>
    <property type="match status" value="1"/>
</dbReference>
<feature type="domain" description="MAM" evidence="4">
    <location>
        <begin position="876"/>
        <end position="1032"/>
    </location>
</feature>
<evidence type="ECO:0000259" key="5">
    <source>
        <dbReference type="PROSITE" id="PS51233"/>
    </source>
</evidence>
<proteinExistence type="predicted"/>
<dbReference type="InterPro" id="IPR001846">
    <property type="entry name" value="VWF_type-D"/>
</dbReference>
<keyword evidence="7" id="KW-1185">Reference proteome</keyword>
<reference evidence="6" key="2">
    <citation type="submission" date="2025-09" db="UniProtKB">
        <authorList>
            <consortium name="Ensembl"/>
        </authorList>
    </citation>
    <scope>IDENTIFICATION</scope>
</reference>
<dbReference type="Gene3D" id="2.10.25.10">
    <property type="entry name" value="Laminin"/>
    <property type="match status" value="2"/>
</dbReference>
<dbReference type="PANTHER" id="PTHR11339">
    <property type="entry name" value="EXTRACELLULAR MATRIX GLYCOPROTEIN RELATED"/>
    <property type="match status" value="1"/>
</dbReference>
<dbReference type="SMART" id="SM00216">
    <property type="entry name" value="VWD"/>
    <property type="match status" value="3"/>
</dbReference>